<organism evidence="3 4">
    <name type="scientific">Rhododendron griersonianum</name>
    <dbReference type="NCBI Taxonomy" id="479676"/>
    <lineage>
        <taxon>Eukaryota</taxon>
        <taxon>Viridiplantae</taxon>
        <taxon>Streptophyta</taxon>
        <taxon>Embryophyta</taxon>
        <taxon>Tracheophyta</taxon>
        <taxon>Spermatophyta</taxon>
        <taxon>Magnoliopsida</taxon>
        <taxon>eudicotyledons</taxon>
        <taxon>Gunneridae</taxon>
        <taxon>Pentapetalae</taxon>
        <taxon>asterids</taxon>
        <taxon>Ericales</taxon>
        <taxon>Ericaceae</taxon>
        <taxon>Ericoideae</taxon>
        <taxon>Rhodoreae</taxon>
        <taxon>Rhododendron</taxon>
    </lineage>
</organism>
<sequence length="216" mass="23568">MMATDLPMTPLTREEWQIKEAEENAADGVFEGTPEKSISSISRSEEDRRQQKSPVRGGGGNDRGGRDDEEGVPSSASSPWLLVFVVFVILLLISLDLVAASLDGKEPSNDKKGPKPKWIVIVITILVVGAIFMAGLGYLVYRCLVPRARTLDPSIVESFPKLMYPTPNDVGFGVTECSICLQDFTDGARVSVHWATTSITLSLHPEMDDYKTGIVP</sequence>
<keyword evidence="4" id="KW-1185">Reference proteome</keyword>
<dbReference type="Proteomes" id="UP000823749">
    <property type="component" value="Chromosome 4"/>
</dbReference>
<feature type="transmembrane region" description="Helical" evidence="2">
    <location>
        <begin position="118"/>
        <end position="141"/>
    </location>
</feature>
<evidence type="ECO:0000256" key="1">
    <source>
        <dbReference type="SAM" id="MobiDB-lite"/>
    </source>
</evidence>
<keyword evidence="2" id="KW-0812">Transmembrane</keyword>
<feature type="region of interest" description="Disordered" evidence="1">
    <location>
        <begin position="1"/>
        <end position="75"/>
    </location>
</feature>
<keyword evidence="2" id="KW-0472">Membrane</keyword>
<reference evidence="3" key="1">
    <citation type="submission" date="2020-08" db="EMBL/GenBank/DDBJ databases">
        <title>Plant Genome Project.</title>
        <authorList>
            <person name="Zhang R.-G."/>
        </authorList>
    </citation>
    <scope>NUCLEOTIDE SEQUENCE</scope>
    <source>
        <strain evidence="3">WSP0</strain>
        <tissue evidence="3">Leaf</tissue>
    </source>
</reference>
<keyword evidence="2" id="KW-1133">Transmembrane helix</keyword>
<accession>A0AAV6KPS7</accession>
<gene>
    <name evidence="3" type="ORF">RHGRI_011886</name>
</gene>
<name>A0AAV6KPS7_9ERIC</name>
<evidence type="ECO:0000256" key="2">
    <source>
        <dbReference type="SAM" id="Phobius"/>
    </source>
</evidence>
<feature type="transmembrane region" description="Helical" evidence="2">
    <location>
        <begin position="80"/>
        <end position="98"/>
    </location>
</feature>
<evidence type="ECO:0000313" key="4">
    <source>
        <dbReference type="Proteomes" id="UP000823749"/>
    </source>
</evidence>
<protein>
    <submittedName>
        <fullName evidence="3">Uncharacterized protein</fullName>
    </submittedName>
</protein>
<comment type="caution">
    <text evidence="3">The sequence shown here is derived from an EMBL/GenBank/DDBJ whole genome shotgun (WGS) entry which is preliminary data.</text>
</comment>
<feature type="compositionally biased region" description="Basic and acidic residues" evidence="1">
    <location>
        <begin position="12"/>
        <end position="22"/>
    </location>
</feature>
<dbReference type="AlphaFoldDB" id="A0AAV6KPS7"/>
<evidence type="ECO:0000313" key="3">
    <source>
        <dbReference type="EMBL" id="KAG5554172.1"/>
    </source>
</evidence>
<proteinExistence type="predicted"/>
<dbReference type="EMBL" id="JACTNZ010000004">
    <property type="protein sequence ID" value="KAG5554172.1"/>
    <property type="molecule type" value="Genomic_DNA"/>
</dbReference>